<feature type="compositionally biased region" description="Basic residues" evidence="1">
    <location>
        <begin position="9"/>
        <end position="26"/>
    </location>
</feature>
<evidence type="ECO:0000256" key="1">
    <source>
        <dbReference type="SAM" id="MobiDB-lite"/>
    </source>
</evidence>
<gene>
    <name evidence="2" type="ORF">SETIT_8G058200v2</name>
</gene>
<dbReference type="AlphaFoldDB" id="A0A368S6A0"/>
<dbReference type="EMBL" id="CM003535">
    <property type="protein sequence ID" value="RCV37380.1"/>
    <property type="molecule type" value="Genomic_DNA"/>
</dbReference>
<sequence>MPSLWPTTKKTKKTRRSASRSSRRRGGGTSSLTALWRRVAGPRSRARGKKKPGLLSRAARVLTCGRR</sequence>
<reference evidence="2" key="2">
    <citation type="submission" date="2015-07" db="EMBL/GenBank/DDBJ databases">
        <authorList>
            <person name="Noorani M."/>
        </authorList>
    </citation>
    <scope>NUCLEOTIDE SEQUENCE</scope>
    <source>
        <strain evidence="2">Yugu1</strain>
    </source>
</reference>
<organism evidence="2">
    <name type="scientific">Setaria italica</name>
    <name type="common">Foxtail millet</name>
    <name type="synonym">Panicum italicum</name>
    <dbReference type="NCBI Taxonomy" id="4555"/>
    <lineage>
        <taxon>Eukaryota</taxon>
        <taxon>Viridiplantae</taxon>
        <taxon>Streptophyta</taxon>
        <taxon>Embryophyta</taxon>
        <taxon>Tracheophyta</taxon>
        <taxon>Spermatophyta</taxon>
        <taxon>Magnoliopsida</taxon>
        <taxon>Liliopsida</taxon>
        <taxon>Poales</taxon>
        <taxon>Poaceae</taxon>
        <taxon>PACMAD clade</taxon>
        <taxon>Panicoideae</taxon>
        <taxon>Panicodae</taxon>
        <taxon>Paniceae</taxon>
        <taxon>Cenchrinae</taxon>
        <taxon>Setaria</taxon>
    </lineage>
</organism>
<name>A0A368S6A0_SETIT</name>
<accession>A0A368S6A0</accession>
<proteinExistence type="predicted"/>
<evidence type="ECO:0000313" key="2">
    <source>
        <dbReference type="EMBL" id="RCV37380.1"/>
    </source>
</evidence>
<reference evidence="2" key="1">
    <citation type="journal article" date="2012" name="Nat. Biotechnol.">
        <title>Reference genome sequence of the model plant Setaria.</title>
        <authorList>
            <person name="Bennetzen J.L."/>
            <person name="Schmutz J."/>
            <person name="Wang H."/>
            <person name="Percifield R."/>
            <person name="Hawkins J."/>
            <person name="Pontaroli A.C."/>
            <person name="Estep M."/>
            <person name="Feng L."/>
            <person name="Vaughn J.N."/>
            <person name="Grimwood J."/>
            <person name="Jenkins J."/>
            <person name="Barry K."/>
            <person name="Lindquist E."/>
            <person name="Hellsten U."/>
            <person name="Deshpande S."/>
            <person name="Wang X."/>
            <person name="Wu X."/>
            <person name="Mitros T."/>
            <person name="Triplett J."/>
            <person name="Yang X."/>
            <person name="Ye C.Y."/>
            <person name="Mauro-Herrera M."/>
            <person name="Wang L."/>
            <person name="Li P."/>
            <person name="Sharma M."/>
            <person name="Sharma R."/>
            <person name="Ronald P.C."/>
            <person name="Panaud O."/>
            <person name="Kellogg E.A."/>
            <person name="Brutnell T.P."/>
            <person name="Doust A.N."/>
            <person name="Tuskan G.A."/>
            <person name="Rokhsar D."/>
            <person name="Devos K.M."/>
        </authorList>
    </citation>
    <scope>NUCLEOTIDE SEQUENCE [LARGE SCALE GENOMIC DNA]</scope>
    <source>
        <strain evidence="2">Yugu1</strain>
    </source>
</reference>
<dbReference type="OrthoDB" id="714614at2759"/>
<protein>
    <submittedName>
        <fullName evidence="2">Uncharacterized protein</fullName>
    </submittedName>
</protein>
<feature type="region of interest" description="Disordered" evidence="1">
    <location>
        <begin position="1"/>
        <end position="67"/>
    </location>
</feature>